<gene>
    <name evidence="2" type="ORF">RBEMOGI_0757</name>
</gene>
<reference evidence="2 3" key="1">
    <citation type="submission" date="2015-02" db="EMBL/GenBank/DDBJ databases">
        <title>Genome Sequencing of Rickettsiales.</title>
        <authorList>
            <person name="Daugherty S.C."/>
            <person name="Su Q."/>
            <person name="Abolude K."/>
            <person name="Beier-Sexton M."/>
            <person name="Carlyon J.A."/>
            <person name="Carter R."/>
            <person name="Day N.P."/>
            <person name="Dumler S.J."/>
            <person name="Dyachenko V."/>
            <person name="Godinez A."/>
            <person name="Kurtti T.J."/>
            <person name="Lichay M."/>
            <person name="Mullins K.E."/>
            <person name="Ott S."/>
            <person name="Pappas-Brown V."/>
            <person name="Paris D.H."/>
            <person name="Patel P."/>
            <person name="Richards A.L."/>
            <person name="Sadzewicz L."/>
            <person name="Sears K."/>
            <person name="Seidman D."/>
            <person name="Sengamalay N."/>
            <person name="Stenos J."/>
            <person name="Tallon L.J."/>
            <person name="Vincent G."/>
            <person name="Fraser C.M."/>
            <person name="Munderloh U."/>
            <person name="Dunning-Hotopp J.C."/>
        </authorList>
    </citation>
    <scope>NUCLEOTIDE SEQUENCE [LARGE SCALE GENOMIC DNA]</scope>
    <source>
        <strain evidence="2 3">RML Mogi</strain>
    </source>
</reference>
<dbReference type="InterPro" id="IPR029063">
    <property type="entry name" value="SAM-dependent_MTases_sf"/>
</dbReference>
<evidence type="ECO:0000313" key="3">
    <source>
        <dbReference type="Proteomes" id="UP000033689"/>
    </source>
</evidence>
<accession>A0A0F3QHT6</accession>
<evidence type="ECO:0000259" key="1">
    <source>
        <dbReference type="Pfam" id="PF13847"/>
    </source>
</evidence>
<protein>
    <submittedName>
        <fullName evidence="2">Methyltransferase domain protein</fullName>
    </submittedName>
</protein>
<dbReference type="GO" id="GO:0008168">
    <property type="term" value="F:methyltransferase activity"/>
    <property type="evidence" value="ECO:0007669"/>
    <property type="project" value="UniProtKB-KW"/>
</dbReference>
<feature type="domain" description="Methyltransferase" evidence="1">
    <location>
        <begin position="41"/>
        <end position="151"/>
    </location>
</feature>
<evidence type="ECO:0000313" key="2">
    <source>
        <dbReference type="EMBL" id="KJV92135.1"/>
    </source>
</evidence>
<dbReference type="EMBL" id="LAOJ01000001">
    <property type="protein sequence ID" value="KJV92135.1"/>
    <property type="molecule type" value="Genomic_DNA"/>
</dbReference>
<dbReference type="GO" id="GO:0032259">
    <property type="term" value="P:methylation"/>
    <property type="evidence" value="ECO:0007669"/>
    <property type="project" value="UniProtKB-KW"/>
</dbReference>
<dbReference type="SUPFAM" id="SSF53335">
    <property type="entry name" value="S-adenosyl-L-methionine-dependent methyltransferases"/>
    <property type="match status" value="1"/>
</dbReference>
<dbReference type="InterPro" id="IPR050723">
    <property type="entry name" value="CFA/CMAS"/>
</dbReference>
<dbReference type="AlphaFoldDB" id="A0A0F3QHT6"/>
<dbReference type="CDD" id="cd02440">
    <property type="entry name" value="AdoMet_MTases"/>
    <property type="match status" value="1"/>
</dbReference>
<dbReference type="Pfam" id="PF13847">
    <property type="entry name" value="Methyltransf_31"/>
    <property type="match status" value="1"/>
</dbReference>
<proteinExistence type="predicted"/>
<dbReference type="PATRIC" id="fig|1359194.3.peg.766"/>
<keyword evidence="2" id="KW-0489">Methyltransferase</keyword>
<dbReference type="InterPro" id="IPR025714">
    <property type="entry name" value="Methyltranfer_dom"/>
</dbReference>
<dbReference type="Proteomes" id="UP000033689">
    <property type="component" value="Unassembled WGS sequence"/>
</dbReference>
<dbReference type="RefSeq" id="WP_012152037.1">
    <property type="nucleotide sequence ID" value="NZ_LAOJ01000001.1"/>
</dbReference>
<dbReference type="Gene3D" id="3.40.50.150">
    <property type="entry name" value="Vaccinia Virus protein VP39"/>
    <property type="match status" value="1"/>
</dbReference>
<name>A0A0F3QHT6_RICBE</name>
<organism evidence="2 3">
    <name type="scientific">Rickettsia bellii str. RML Mogi</name>
    <dbReference type="NCBI Taxonomy" id="1359194"/>
    <lineage>
        <taxon>Bacteria</taxon>
        <taxon>Pseudomonadati</taxon>
        <taxon>Pseudomonadota</taxon>
        <taxon>Alphaproteobacteria</taxon>
        <taxon>Rickettsiales</taxon>
        <taxon>Rickettsiaceae</taxon>
        <taxon>Rickettsieae</taxon>
        <taxon>Rickettsia</taxon>
        <taxon>belli group</taxon>
    </lineage>
</organism>
<comment type="caution">
    <text evidence="2">The sequence shown here is derived from an EMBL/GenBank/DDBJ whole genome shotgun (WGS) entry which is preliminary data.</text>
</comment>
<dbReference type="PANTHER" id="PTHR43667">
    <property type="entry name" value="CYCLOPROPANE-FATTY-ACYL-PHOSPHOLIPID SYNTHASE"/>
    <property type="match status" value="1"/>
</dbReference>
<dbReference type="PANTHER" id="PTHR43667:SF2">
    <property type="entry name" value="FATTY ACID C-METHYL TRANSFERASE"/>
    <property type="match status" value="1"/>
</dbReference>
<sequence length="285" mass="31362">MAKEKGVYHFAAGKEGQDRHDLISRLNNPSSCKFLLKKGLQPGMTVLELGCGMGTMAIWLAQQVTSSGRVIAIDNSEEQLEIAKAAAEKAGVNIEFHQMPVNDVGNLGLNGTIDFVFSRFLFMQLTHPQEALNIVKNVLKLNTGIIVSQELISKLAFSSSESPALPQLVNLAAKLNKYLNKDNNLGLKLLKLYKDAGLKFSDSDYKFKNTLLKMKEEKLLYYKSLVEATPAIFKNNLATEEEVNELKEGLMDLANTEDIIVGGMSNIIIAGTLMGEQHTPTTDLE</sequence>
<keyword evidence="2" id="KW-0808">Transferase</keyword>